<dbReference type="AlphaFoldDB" id="A0A9K3DCH0"/>
<protein>
    <submittedName>
        <fullName evidence="1">Uncharacterized protein</fullName>
    </submittedName>
</protein>
<evidence type="ECO:0000313" key="1">
    <source>
        <dbReference type="EMBL" id="GIQ91735.1"/>
    </source>
</evidence>
<sequence length="64" mass="7059">VPVQDEDAALEELCTFYNHLFVKGIETMTANTKAENFAYGAPDLVPELTVQRLSAILDRECGTV</sequence>
<comment type="caution">
    <text evidence="1">The sequence shown here is derived from an EMBL/GenBank/DDBJ whole genome shotgun (WGS) entry which is preliminary data.</text>
</comment>
<reference evidence="1 2" key="1">
    <citation type="journal article" date="2018" name="PLoS ONE">
        <title>The draft genome of Kipferlia bialata reveals reductive genome evolution in fornicate parasites.</title>
        <authorList>
            <person name="Tanifuji G."/>
            <person name="Takabayashi S."/>
            <person name="Kume K."/>
            <person name="Takagi M."/>
            <person name="Nakayama T."/>
            <person name="Kamikawa R."/>
            <person name="Inagaki Y."/>
            <person name="Hashimoto T."/>
        </authorList>
    </citation>
    <scope>NUCLEOTIDE SEQUENCE [LARGE SCALE GENOMIC DNA]</scope>
    <source>
        <strain evidence="1">NY0173</strain>
    </source>
</reference>
<dbReference type="EMBL" id="BDIP01008239">
    <property type="protein sequence ID" value="GIQ91735.1"/>
    <property type="molecule type" value="Genomic_DNA"/>
</dbReference>
<dbReference type="Proteomes" id="UP000265618">
    <property type="component" value="Unassembled WGS sequence"/>
</dbReference>
<proteinExistence type="predicted"/>
<organism evidence="1 2">
    <name type="scientific">Kipferlia bialata</name>
    <dbReference type="NCBI Taxonomy" id="797122"/>
    <lineage>
        <taxon>Eukaryota</taxon>
        <taxon>Metamonada</taxon>
        <taxon>Carpediemonas-like organisms</taxon>
        <taxon>Kipferlia</taxon>
    </lineage>
</organism>
<accession>A0A9K3DCH0</accession>
<keyword evidence="2" id="KW-1185">Reference proteome</keyword>
<evidence type="ECO:0000313" key="2">
    <source>
        <dbReference type="Proteomes" id="UP000265618"/>
    </source>
</evidence>
<name>A0A9K3DCH0_9EUKA</name>
<feature type="non-terminal residue" evidence="1">
    <location>
        <position position="1"/>
    </location>
</feature>
<gene>
    <name evidence="1" type="ORF">KIPB_015112</name>
</gene>